<organism evidence="1 2">
    <name type="scientific">Xenoophorus captivus</name>
    <dbReference type="NCBI Taxonomy" id="1517983"/>
    <lineage>
        <taxon>Eukaryota</taxon>
        <taxon>Metazoa</taxon>
        <taxon>Chordata</taxon>
        <taxon>Craniata</taxon>
        <taxon>Vertebrata</taxon>
        <taxon>Euteleostomi</taxon>
        <taxon>Actinopterygii</taxon>
        <taxon>Neopterygii</taxon>
        <taxon>Teleostei</taxon>
        <taxon>Neoteleostei</taxon>
        <taxon>Acanthomorphata</taxon>
        <taxon>Ovalentaria</taxon>
        <taxon>Atherinomorphae</taxon>
        <taxon>Cyprinodontiformes</taxon>
        <taxon>Goodeidae</taxon>
        <taxon>Xenoophorus</taxon>
    </lineage>
</organism>
<gene>
    <name evidence="1" type="ORF">XENOCAPTIV_017432</name>
</gene>
<evidence type="ECO:0000313" key="2">
    <source>
        <dbReference type="Proteomes" id="UP001434883"/>
    </source>
</evidence>
<keyword evidence="2" id="KW-1185">Reference proteome</keyword>
<accession>A0ABV0QM64</accession>
<protein>
    <submittedName>
        <fullName evidence="1">Uncharacterized protein</fullName>
    </submittedName>
</protein>
<name>A0ABV0QM64_9TELE</name>
<dbReference type="Proteomes" id="UP001434883">
    <property type="component" value="Unassembled WGS sequence"/>
</dbReference>
<sequence length="126" mass="13899">MSLSVPGNFPSEVLESHVRPPIWSVYLQLACTHPTDPQVFKIAEALTGLICFLEKIKPRQTLWKVGEEGEQTEAGGGQSERGWVCRPLHLMALIGKNGAQSGPKGSYSKPDNELPFMFTTCLDRNT</sequence>
<evidence type="ECO:0000313" key="1">
    <source>
        <dbReference type="EMBL" id="MEQ2196901.1"/>
    </source>
</evidence>
<reference evidence="1 2" key="1">
    <citation type="submission" date="2021-06" db="EMBL/GenBank/DDBJ databases">
        <authorList>
            <person name="Palmer J.M."/>
        </authorList>
    </citation>
    <scope>NUCLEOTIDE SEQUENCE [LARGE SCALE GENOMIC DNA]</scope>
    <source>
        <strain evidence="1 2">XC_2019</strain>
        <tissue evidence="1">Muscle</tissue>
    </source>
</reference>
<comment type="caution">
    <text evidence="1">The sequence shown here is derived from an EMBL/GenBank/DDBJ whole genome shotgun (WGS) entry which is preliminary data.</text>
</comment>
<proteinExistence type="predicted"/>
<dbReference type="EMBL" id="JAHRIN010017168">
    <property type="protein sequence ID" value="MEQ2196901.1"/>
    <property type="molecule type" value="Genomic_DNA"/>
</dbReference>